<organism evidence="10">
    <name type="scientific">Penicillium chrysogenum</name>
    <name type="common">Penicillium notatum</name>
    <dbReference type="NCBI Taxonomy" id="5076"/>
    <lineage>
        <taxon>Eukaryota</taxon>
        <taxon>Fungi</taxon>
        <taxon>Dikarya</taxon>
        <taxon>Ascomycota</taxon>
        <taxon>Pezizomycotina</taxon>
        <taxon>Eurotiomycetes</taxon>
        <taxon>Eurotiomycetidae</taxon>
        <taxon>Eurotiales</taxon>
        <taxon>Aspergillaceae</taxon>
        <taxon>Penicillium</taxon>
        <taxon>Penicillium chrysogenum species complex</taxon>
    </lineage>
</organism>
<dbReference type="InterPro" id="IPR011706">
    <property type="entry name" value="Cu-oxidase_C"/>
</dbReference>
<dbReference type="CDD" id="cd13850">
    <property type="entry name" value="CuRO_1_Abr2_like"/>
    <property type="match status" value="1"/>
</dbReference>
<keyword evidence="2" id="KW-0479">Metal-binding</keyword>
<evidence type="ECO:0000256" key="2">
    <source>
        <dbReference type="ARBA" id="ARBA00022723"/>
    </source>
</evidence>
<feature type="domain" description="Plastocyanin-like" evidence="9">
    <location>
        <begin position="60"/>
        <end position="170"/>
    </location>
</feature>
<comment type="similarity">
    <text evidence="1">Belongs to the multicopper oxidase family.</text>
</comment>
<keyword evidence="4" id="KW-0560">Oxidoreductase</keyword>
<dbReference type="InterPro" id="IPR008972">
    <property type="entry name" value="Cupredoxin"/>
</dbReference>
<dbReference type="Pfam" id="PF07732">
    <property type="entry name" value="Cu-oxidase_3"/>
    <property type="match status" value="1"/>
</dbReference>
<keyword evidence="3" id="KW-0732">Signal</keyword>
<dbReference type="Pfam" id="PF07731">
    <property type="entry name" value="Cu-oxidase_2"/>
    <property type="match status" value="1"/>
</dbReference>
<accession>A0A167YRW5</accession>
<dbReference type="EMBL" id="CM002798">
    <property type="protein sequence ID" value="KZN94450.1"/>
    <property type="molecule type" value="Genomic_DNA"/>
</dbReference>
<evidence type="ECO:0000256" key="6">
    <source>
        <dbReference type="ARBA" id="ARBA00023180"/>
    </source>
</evidence>
<dbReference type="Proteomes" id="UP000076449">
    <property type="component" value="Chromosome I"/>
</dbReference>
<evidence type="ECO:0000256" key="1">
    <source>
        <dbReference type="ARBA" id="ARBA00010609"/>
    </source>
</evidence>
<dbReference type="SUPFAM" id="SSF49503">
    <property type="entry name" value="Cupredoxins"/>
    <property type="match status" value="3"/>
</dbReference>
<dbReference type="GO" id="GO:0005507">
    <property type="term" value="F:copper ion binding"/>
    <property type="evidence" value="ECO:0007669"/>
    <property type="project" value="InterPro"/>
</dbReference>
<dbReference type="PROSITE" id="PS00079">
    <property type="entry name" value="MULTICOPPER_OXIDASE1"/>
    <property type="match status" value="1"/>
</dbReference>
<proteinExistence type="inferred from homology"/>
<evidence type="ECO:0000256" key="4">
    <source>
        <dbReference type="ARBA" id="ARBA00023002"/>
    </source>
</evidence>
<dbReference type="PROSITE" id="PS00080">
    <property type="entry name" value="MULTICOPPER_OXIDASE2"/>
    <property type="match status" value="1"/>
</dbReference>
<dbReference type="InterPro" id="IPR001117">
    <property type="entry name" value="Cu-oxidase_2nd"/>
</dbReference>
<dbReference type="InterPro" id="IPR045087">
    <property type="entry name" value="Cu-oxidase_fam"/>
</dbReference>
<evidence type="ECO:0000259" key="9">
    <source>
        <dbReference type="Pfam" id="PF07732"/>
    </source>
</evidence>
<evidence type="ECO:0000259" key="8">
    <source>
        <dbReference type="Pfam" id="PF07731"/>
    </source>
</evidence>
<evidence type="ECO:0000313" key="10">
    <source>
        <dbReference type="EMBL" id="KZN94450.1"/>
    </source>
</evidence>
<protein>
    <submittedName>
        <fullName evidence="10">Conidial pigment biosynthesis oxidase PcArbB</fullName>
    </submittedName>
</protein>
<dbReference type="Pfam" id="PF00394">
    <property type="entry name" value="Cu-oxidase"/>
    <property type="match status" value="1"/>
</dbReference>
<dbReference type="InterPro" id="IPR033138">
    <property type="entry name" value="Cu_oxidase_CS"/>
</dbReference>
<evidence type="ECO:0000259" key="7">
    <source>
        <dbReference type="Pfam" id="PF00394"/>
    </source>
</evidence>
<gene>
    <name evidence="10" type="ORF">EN45_046470</name>
</gene>
<sequence length="711" mass="78269">MATFSPPQGIKACLSTVAPPYLPKMSVCRTSYAIWLALCYFVSHSNAILRTYNLTVHNDVKAPDGVSREVFLINGQLPGPLIEADEGDDLEIFVKNDLPVDTSLHWHGILQRGSPDMDGVPGVTQYPIPPGGNFTYRFSIKDQYGFFWYHSHVRAYYNDGIRGPLLIRPSPQRLRPFEKLAHSPHERDIILQTERDATSILLSDWTHELSDTIYARYFETGAFPNCVDSILANGFGRVECLPEYMLQAGPNMGYEDMNQRSSSMMAMSMAKRMDMDMDMSTDASATSSQMSTGTMAMDTTVDMTMSSTSMSAMPMSATMTMSDMSPSMTSLSPRGCMPPMMFRQGYNVSSLPPETCTNTSSSLLTIPADHTSGWLALNLVNSGAVSKLHVSLDAHSMFVYAADGLYVEIQEVKVLEIEIGQRYSVMIRLDQKPGNYYLRFASYPNGDMQQVLEGQAIVSYNMSMMSSRTPMNVTVDPSTIWMLTNGSAKPDTSVLNPQLLSPFAPVNPPSAPADQTYTFTINQTDIVTWVVNDASYSEPKIPIIQGNVSDGWQANTTIHVPSNSTIDIIMRIANDSMDTMSHPMHLHGHTFWVLGSGTGSFPYDSATDAPESLINLRNPPYRDTTNLPPSGWAVIRYVTDNPGAWIFHCHIQWHMVSGMALVLVEGPDQFPALIGQSNNGTPPATSAAPMRRISSRQTALTAAAASLMMLG</sequence>
<evidence type="ECO:0000256" key="5">
    <source>
        <dbReference type="ARBA" id="ARBA00023008"/>
    </source>
</evidence>
<reference evidence="10" key="1">
    <citation type="journal article" date="2014" name="Genome Announc.">
        <title>Complete sequencing and chromosome-scale genome assembly of the industrial progenitor strain P2niaD18 from the penicillin producer Penicillium chrysogenum.</title>
        <authorList>
            <person name="Specht T."/>
            <person name="Dahlmann T.A."/>
            <person name="Zadra I."/>
            <person name="Kurnsteiner H."/>
            <person name="Kuck U."/>
        </authorList>
    </citation>
    <scope>NUCLEOTIDE SEQUENCE [LARGE SCALE GENOMIC DNA]</scope>
    <source>
        <strain evidence="10">P2niaD18</strain>
    </source>
</reference>
<feature type="domain" description="Plastocyanin-like" evidence="8">
    <location>
        <begin position="547"/>
        <end position="668"/>
    </location>
</feature>
<dbReference type="PANTHER" id="PTHR11709">
    <property type="entry name" value="MULTI-COPPER OXIDASE"/>
    <property type="match status" value="1"/>
</dbReference>
<feature type="domain" description="Plastocyanin-like" evidence="7">
    <location>
        <begin position="377"/>
        <end position="449"/>
    </location>
</feature>
<dbReference type="AlphaFoldDB" id="A0A167YRW5"/>
<dbReference type="InterPro" id="IPR011707">
    <property type="entry name" value="Cu-oxidase-like_N"/>
</dbReference>
<dbReference type="PANTHER" id="PTHR11709:SF488">
    <property type="entry name" value="LACCASE-RELATED"/>
    <property type="match status" value="1"/>
</dbReference>
<evidence type="ECO:0000256" key="3">
    <source>
        <dbReference type="ARBA" id="ARBA00022729"/>
    </source>
</evidence>
<dbReference type="CDD" id="cd04207">
    <property type="entry name" value="CuRO_3_LCC_like"/>
    <property type="match status" value="1"/>
</dbReference>
<name>A0A167YRW5_PENCH</name>
<dbReference type="InterPro" id="IPR002355">
    <property type="entry name" value="Cu_oxidase_Cu_BS"/>
</dbReference>
<keyword evidence="6" id="KW-0325">Glycoprotein</keyword>
<dbReference type="GO" id="GO:0016491">
    <property type="term" value="F:oxidoreductase activity"/>
    <property type="evidence" value="ECO:0007669"/>
    <property type="project" value="UniProtKB-KW"/>
</dbReference>
<dbReference type="Gene3D" id="2.60.40.420">
    <property type="entry name" value="Cupredoxins - blue copper proteins"/>
    <property type="match status" value="3"/>
</dbReference>
<keyword evidence="5" id="KW-0186">Copper</keyword>